<dbReference type="KEGG" id="tva:5466003"/>
<evidence type="ECO:0000313" key="3">
    <source>
        <dbReference type="Proteomes" id="UP000001542"/>
    </source>
</evidence>
<dbReference type="PANTHER" id="PTHR24006">
    <property type="entry name" value="UBIQUITIN CARBOXYL-TERMINAL HYDROLASE"/>
    <property type="match status" value="1"/>
</dbReference>
<dbReference type="GO" id="GO:0016579">
    <property type="term" value="P:protein deubiquitination"/>
    <property type="evidence" value="ECO:0007669"/>
    <property type="project" value="InterPro"/>
</dbReference>
<reference evidence="2" key="1">
    <citation type="submission" date="2006-10" db="EMBL/GenBank/DDBJ databases">
        <authorList>
            <person name="Amadeo P."/>
            <person name="Zhao Q."/>
            <person name="Wortman J."/>
            <person name="Fraser-Liggett C."/>
            <person name="Carlton J."/>
        </authorList>
    </citation>
    <scope>NUCLEOTIDE SEQUENCE</scope>
    <source>
        <strain evidence="2">G3</strain>
    </source>
</reference>
<dbReference type="SMR" id="A2DGS8"/>
<organism evidence="2 3">
    <name type="scientific">Trichomonas vaginalis (strain ATCC PRA-98 / G3)</name>
    <dbReference type="NCBI Taxonomy" id="412133"/>
    <lineage>
        <taxon>Eukaryota</taxon>
        <taxon>Metamonada</taxon>
        <taxon>Parabasalia</taxon>
        <taxon>Trichomonadida</taxon>
        <taxon>Trichomonadidae</taxon>
        <taxon>Trichomonas</taxon>
    </lineage>
</organism>
<protein>
    <submittedName>
        <fullName evidence="2">Clan CA, family C19, ubiquitin hydrolase-like cysteine peptidase</fullName>
    </submittedName>
</protein>
<dbReference type="InterPro" id="IPR050164">
    <property type="entry name" value="Peptidase_C19"/>
</dbReference>
<dbReference type="SUPFAM" id="SSF54001">
    <property type="entry name" value="Cysteine proteinases"/>
    <property type="match status" value="1"/>
</dbReference>
<dbReference type="InterPro" id="IPR028889">
    <property type="entry name" value="USP"/>
</dbReference>
<keyword evidence="2" id="KW-0378">Hydrolase</keyword>
<dbReference type="SUPFAM" id="SSF48371">
    <property type="entry name" value="ARM repeat"/>
    <property type="match status" value="1"/>
</dbReference>
<dbReference type="GO" id="GO:0005634">
    <property type="term" value="C:nucleus"/>
    <property type="evidence" value="ECO:0000318"/>
    <property type="project" value="GO_Central"/>
</dbReference>
<dbReference type="InterPro" id="IPR001394">
    <property type="entry name" value="Peptidase_C19_UCH"/>
</dbReference>
<proteinExistence type="predicted"/>
<dbReference type="Proteomes" id="UP000001542">
    <property type="component" value="Unassembled WGS sequence"/>
</dbReference>
<dbReference type="OrthoDB" id="429671at2759"/>
<dbReference type="GO" id="GO:0004843">
    <property type="term" value="F:cysteine-type deubiquitinase activity"/>
    <property type="evidence" value="ECO:0000318"/>
    <property type="project" value="GO_Central"/>
</dbReference>
<keyword evidence="3" id="KW-1185">Reference proteome</keyword>
<dbReference type="PANTHER" id="PTHR24006:SF827">
    <property type="entry name" value="UBIQUITIN CARBOXYL-TERMINAL HYDROLASE 34"/>
    <property type="match status" value="1"/>
</dbReference>
<dbReference type="VEuPathDB" id="TrichDB:TVAG_110780"/>
<evidence type="ECO:0000259" key="1">
    <source>
        <dbReference type="PROSITE" id="PS50235"/>
    </source>
</evidence>
<feature type="domain" description="USP" evidence="1">
    <location>
        <begin position="891"/>
        <end position="1197"/>
    </location>
</feature>
<dbReference type="PROSITE" id="PS50235">
    <property type="entry name" value="USP_3"/>
    <property type="match status" value="1"/>
</dbReference>
<gene>
    <name evidence="2" type="ORF">TVAG_110780</name>
</gene>
<dbReference type="Gene3D" id="3.90.70.10">
    <property type="entry name" value="Cysteine proteinases"/>
    <property type="match status" value="1"/>
</dbReference>
<dbReference type="eggNOG" id="KOG1863">
    <property type="taxonomic scope" value="Eukaryota"/>
</dbReference>
<dbReference type="Pfam" id="PF00443">
    <property type="entry name" value="UCH"/>
    <property type="match status" value="1"/>
</dbReference>
<dbReference type="InParanoid" id="A2DGS8"/>
<evidence type="ECO:0000313" key="2">
    <source>
        <dbReference type="EMBL" id="EAY20465.1"/>
    </source>
</evidence>
<dbReference type="GO" id="GO:0005829">
    <property type="term" value="C:cytosol"/>
    <property type="evidence" value="ECO:0000318"/>
    <property type="project" value="GO_Central"/>
</dbReference>
<dbReference type="RefSeq" id="XP_001581451.1">
    <property type="nucleotide sequence ID" value="XM_001581401.1"/>
</dbReference>
<reference evidence="2" key="2">
    <citation type="journal article" date="2007" name="Science">
        <title>Draft genome sequence of the sexually transmitted pathogen Trichomonas vaginalis.</title>
        <authorList>
            <person name="Carlton J.M."/>
            <person name="Hirt R.P."/>
            <person name="Silva J.C."/>
            <person name="Delcher A.L."/>
            <person name="Schatz M."/>
            <person name="Zhao Q."/>
            <person name="Wortman J.R."/>
            <person name="Bidwell S.L."/>
            <person name="Alsmark U.C.M."/>
            <person name="Besteiro S."/>
            <person name="Sicheritz-Ponten T."/>
            <person name="Noel C.J."/>
            <person name="Dacks J.B."/>
            <person name="Foster P.G."/>
            <person name="Simillion C."/>
            <person name="Van de Peer Y."/>
            <person name="Miranda-Saavedra D."/>
            <person name="Barton G.J."/>
            <person name="Westrop G.D."/>
            <person name="Mueller S."/>
            <person name="Dessi D."/>
            <person name="Fiori P.L."/>
            <person name="Ren Q."/>
            <person name="Paulsen I."/>
            <person name="Zhang H."/>
            <person name="Bastida-Corcuera F.D."/>
            <person name="Simoes-Barbosa A."/>
            <person name="Brown M.T."/>
            <person name="Hayes R.D."/>
            <person name="Mukherjee M."/>
            <person name="Okumura C.Y."/>
            <person name="Schneider R."/>
            <person name="Smith A.J."/>
            <person name="Vanacova S."/>
            <person name="Villalvazo M."/>
            <person name="Haas B.J."/>
            <person name="Pertea M."/>
            <person name="Feldblyum T.V."/>
            <person name="Utterback T.R."/>
            <person name="Shu C.L."/>
            <person name="Osoegawa K."/>
            <person name="de Jong P.J."/>
            <person name="Hrdy I."/>
            <person name="Horvathova L."/>
            <person name="Zubacova Z."/>
            <person name="Dolezal P."/>
            <person name="Malik S.B."/>
            <person name="Logsdon J.M. Jr."/>
            <person name="Henze K."/>
            <person name="Gupta A."/>
            <person name="Wang C.C."/>
            <person name="Dunne R.L."/>
            <person name="Upcroft J.A."/>
            <person name="Upcroft P."/>
            <person name="White O."/>
            <person name="Salzberg S.L."/>
            <person name="Tang P."/>
            <person name="Chiu C.-H."/>
            <person name="Lee Y.-S."/>
            <person name="Embley T.M."/>
            <person name="Coombs G.H."/>
            <person name="Mottram J.C."/>
            <person name="Tachezy J."/>
            <person name="Fraser-Liggett C.M."/>
            <person name="Johnson P.J."/>
        </authorList>
    </citation>
    <scope>NUCLEOTIDE SEQUENCE [LARGE SCALE GENOMIC DNA]</scope>
    <source>
        <strain evidence="2">G3</strain>
    </source>
</reference>
<name>A2DGS8_TRIV3</name>
<dbReference type="EMBL" id="DS113198">
    <property type="protein sequence ID" value="EAY20465.1"/>
    <property type="molecule type" value="Genomic_DNA"/>
</dbReference>
<sequence length="2086" mass="241877">MSDKPSKQFSGVKSICEDISKPDAKELCKILKDAQFVPELLKKLHYQIVEKFAQIVLVMAYNNYLTKEEITELWNLSIQQHSQTNDFYFKSLLNIFSSLPKEMIDTLWDIFPTSESFPLPALRFFQKIALTGTLEQRKALFTALDAYYPKIESNPEIKNDLTAALCEILPNDDNMVTTIQSKSFDLIRSQQRVEYALSLLKASSKYLSPENSRISFDQLIEIMTVDNNKTINTQFFDLIAQIMYNFNENLPESEVKSLENLLRKFIKTNPLEIIGLISKVIDKTKYKVLSIEILSYIFESFCKDVPSDKNTIDFIIFIFKKINDKYYNDPGNSPFSKCNNNISEFKGISSLWKLCFKTNNDTIPLFLCRLYGKSKDHDNIVEFVKRCMKHPKHLGSLMALLHIINLIESNRDKESLGLQTNKFISPSNFCDMNLVGDINATIKVRKDISFYEMKERLSRMMRNPKSTIEIIRDSEYMNSDSFSTDFSPLEYLIHVRKAEHVVSFKMPRVDYFPTLILTREKKYVKQLLDLVNSESDEISQASLRVLNEMCPDEKIRKSLLKIDDWKQVFDEKHKGLLMYKLHMLGNLLLKNEHNFVEQFFKTNGPTELFMFVLTKSRKEFPNFDNLRTVLQLGQFVFSMIEKPEQMKDLIQNLGQSQVENILKWSNIILEEKQTKESIEVIDALLTFLVHFAEYGEPSAFLTEQFALLFKKTIFHSKNSIRNGLVNVCKFIDKVKLEKLLIDVLPSATCNECAEYFSLLDSDNFSNKNLLFDSAKNIILGKYNFTDKDTLEILKTYSPPSIFTHHLFKLLSSLVSKIYCPVEDMKNLCIFCMNNILFNPLKYFDPTKEFFDFVFYAIKQDVSILENIMPFLGFLSQKMPAEQNVNHEVRYRGIYNPEHKHSHISTCVQQLYNIKEFRDQILIPHVTDPLWFNELQYLFAQLMLFPTTAIDPTDFITSLNWNSRTLENRLCDAGDFLSLFLERIGKIVPQLKDLYTGKVSHEVKGTSQHFKQEIVTDFILFPLEIKENKNIYQSFQTFLHPDILSGAEQYLAEGIGKIDAISYSKVTVAPKIMIFQLKRFETNLATGDRQKISSRFSFPRTLDISSIMKVVNQPVMYDLIGVTVHAGNLMPGYFYSYQKCDNDDDWRIFNDARVASISNTRLNQFLSLGETNMNNYYNGNSEQSERSDTAYLLFYRQKEFSEKISDSDVDQQILTKIVANVQNLVQGKMITNSLYFDFILDIAKTTNNAQLAFTCLSKLLKSIFDEQKLLLLIEEVRNLCKSHNEVYENVLGEKDNYEQFLLKEKSIKVRQSYSEFIYEAISVTKNSKFYFEFLERNLAKCADYWDKLESFLVPLIKLAEKDEIDHSEWMNKIMNFLTLKLTETLPSRGRNLNYILKSIDLSPFFKIIVTILKHNDICRNEYRGTLLSQDFFRSLLSSKKNTQGIIAIWLMLTETSLPKFIQSITINKSWTNDELAAFFIFGSHVYKENPSLLTWSLESTIVFDMNKLSDFIAAINDRITRNDPNLEAALMSKIAFITEHWILSRGENVRRNTWTLYRTTYQNNWSETQRSLVKTICKKMFEKLPQMTEISVAVSNIHEAPIEIYFSILKWSVQFSDGFEFAIKNSKYIINAMSKFKSNDQLCDKFMTFVIMFLDGVVQRGEPAKQFFENGSYSRFIDVLFESKFFAQQSSSSRDICLRIILKLTPNSCFSRFIKSSVFDSAVSYYMMSQSQVKDDILRFVMENISKETEKKVYKTLFHRDYFKGHCKVNSSHYFKLCTNVMKEYPDLGERFVSEGNFDILVKNLTHFFKKNLKIGNEPVEKIHLLTNVVVAVGSLSNTSKAKNEMVKKLKSSTDLIANLLKNGFSSNDANFFCAACKFSESLIVIEMLSTVLSNWDSLSRNITMETLNTAMSLIRLVSVVNTNDKAIKIVVSTAILSQFKTAPPYAFPDICIILKPFVDEESIYQDFQKILTRVVTRHPDPYYFRKYVRDYLFDFIEKGEKPEPFCKACLKLVKGAYANVVANNEGALVDLRSLMEFLLELSKRTKKTISNIGLTDDQKQILAHLMSKSKNPIAPDILYLLTALQE</sequence>
<accession>A2DGS8</accession>
<dbReference type="InterPro" id="IPR038765">
    <property type="entry name" value="Papain-like_cys_pep_sf"/>
</dbReference>
<dbReference type="VEuPathDB" id="TrichDB:TVAGG3_0997230"/>
<dbReference type="InterPro" id="IPR016024">
    <property type="entry name" value="ARM-type_fold"/>
</dbReference>
<dbReference type="GO" id="GO:0031647">
    <property type="term" value="P:regulation of protein stability"/>
    <property type="evidence" value="ECO:0000318"/>
    <property type="project" value="GO_Central"/>
</dbReference>